<dbReference type="AlphaFoldDB" id="A0A4R0R877"/>
<feature type="compositionally biased region" description="Acidic residues" evidence="2">
    <location>
        <begin position="530"/>
        <end position="541"/>
    </location>
</feature>
<comment type="caution">
    <text evidence="3">The sequence shown here is derived from an EMBL/GenBank/DDBJ whole genome shotgun (WGS) entry which is preliminary data.</text>
</comment>
<name>A0A4R0R877_9APHY</name>
<reference evidence="3 4" key="1">
    <citation type="submission" date="2018-11" db="EMBL/GenBank/DDBJ databases">
        <title>Genome assembly of Steccherinum ochraceum LE-BIN_3174, the white-rot fungus of the Steccherinaceae family (The Residual Polyporoid clade, Polyporales, Basidiomycota).</title>
        <authorList>
            <person name="Fedorova T.V."/>
            <person name="Glazunova O.A."/>
            <person name="Landesman E.O."/>
            <person name="Moiseenko K.V."/>
            <person name="Psurtseva N.V."/>
            <person name="Savinova O.S."/>
            <person name="Shakhova N.V."/>
            <person name="Tyazhelova T.V."/>
            <person name="Vasina D.V."/>
        </authorList>
    </citation>
    <scope>NUCLEOTIDE SEQUENCE [LARGE SCALE GENOMIC DNA]</scope>
    <source>
        <strain evidence="3 4">LE-BIN_3174</strain>
    </source>
</reference>
<evidence type="ECO:0000256" key="1">
    <source>
        <dbReference type="SAM" id="Coils"/>
    </source>
</evidence>
<keyword evidence="1" id="KW-0175">Coiled coil</keyword>
<dbReference type="Proteomes" id="UP000292702">
    <property type="component" value="Unassembled WGS sequence"/>
</dbReference>
<accession>A0A4R0R877</accession>
<keyword evidence="4" id="KW-1185">Reference proteome</keyword>
<sequence>MSVSGSDRMEIESLRDQLRRATQEIGVLRTEVHDLRRRLKDGPWHRLDPALLLMIFELAEPPAGFLDPSLARGPQSPWADALRTKKALTMVCKDWRGCALRNLYASVTLRRVGQAFALVWTLESSNDPIAPFIRSLRITFHVPGNLRVLVSKPVTQLFQRCVHATSLQLSPSFLGYYFDTPARELENDDEAFLSVLRDIAPNITVLKTDDSSVYLPHGRTPYPLRFFAPFTNVVSLSLPLFKDTRIPVYRDAPLSFIRLEQLTLNAVLPITCAAAEAIARWHLPIIKCFDLRLDFSFPCESQRSSLQDLYKIFEHHGTKIVELKLSEDNGYPTHDDQHTCLVCRDASNEDLQTIPDRLTKELCENVLPLCPYLKYAVLPFGITPKIYEELDSRPFPPLLDLLRRQMDVQHDTVNENIESRLYQWTSRPNVRTVSSSLSNAFPDPLPHLAFVPNDEELQDGSYIVHHVYGIPIVQTSWGLFCLGDIDWDEDLLAEALTNLGLPADAVRLSAYHTGLPGYDSRERLNYAWPAEEEETESESEDGSYMVDADASDTGSDESDDETLDSHASGEDENEDQEQLDEEDVLTMFFDDARRDIGCIVYA</sequence>
<evidence type="ECO:0000313" key="3">
    <source>
        <dbReference type="EMBL" id="TCD59858.1"/>
    </source>
</evidence>
<organism evidence="3 4">
    <name type="scientific">Steccherinum ochraceum</name>
    <dbReference type="NCBI Taxonomy" id="92696"/>
    <lineage>
        <taxon>Eukaryota</taxon>
        <taxon>Fungi</taxon>
        <taxon>Dikarya</taxon>
        <taxon>Basidiomycota</taxon>
        <taxon>Agaricomycotina</taxon>
        <taxon>Agaricomycetes</taxon>
        <taxon>Polyporales</taxon>
        <taxon>Steccherinaceae</taxon>
        <taxon>Steccherinum</taxon>
    </lineage>
</organism>
<protein>
    <submittedName>
        <fullName evidence="3">Uncharacterized protein</fullName>
    </submittedName>
</protein>
<evidence type="ECO:0000313" key="4">
    <source>
        <dbReference type="Proteomes" id="UP000292702"/>
    </source>
</evidence>
<feature type="region of interest" description="Disordered" evidence="2">
    <location>
        <begin position="530"/>
        <end position="582"/>
    </location>
</feature>
<gene>
    <name evidence="3" type="ORF">EIP91_011287</name>
</gene>
<evidence type="ECO:0000256" key="2">
    <source>
        <dbReference type="SAM" id="MobiDB-lite"/>
    </source>
</evidence>
<feature type="compositionally biased region" description="Acidic residues" evidence="2">
    <location>
        <begin position="570"/>
        <end position="582"/>
    </location>
</feature>
<feature type="coiled-coil region" evidence="1">
    <location>
        <begin position="11"/>
        <end position="38"/>
    </location>
</feature>
<dbReference type="EMBL" id="RWJN01000718">
    <property type="protein sequence ID" value="TCD59858.1"/>
    <property type="molecule type" value="Genomic_DNA"/>
</dbReference>
<proteinExistence type="predicted"/>
<dbReference type="OrthoDB" id="3060996at2759"/>